<evidence type="ECO:0000313" key="4">
    <source>
        <dbReference type="Proteomes" id="UP000292935"/>
    </source>
</evidence>
<dbReference type="OrthoDB" id="5123546at2"/>
<evidence type="ECO:0008006" key="5">
    <source>
        <dbReference type="Google" id="ProtNLM"/>
    </source>
</evidence>
<organism evidence="3 4">
    <name type="scientific">Agromyces fucosus</name>
    <dbReference type="NCBI Taxonomy" id="41985"/>
    <lineage>
        <taxon>Bacteria</taxon>
        <taxon>Bacillati</taxon>
        <taxon>Actinomycetota</taxon>
        <taxon>Actinomycetes</taxon>
        <taxon>Micrococcales</taxon>
        <taxon>Microbacteriaceae</taxon>
        <taxon>Agromyces</taxon>
    </lineage>
</organism>
<keyword evidence="2" id="KW-0732">Signal</keyword>
<dbReference type="PROSITE" id="PS51257">
    <property type="entry name" value="PROKAR_LIPOPROTEIN"/>
    <property type="match status" value="1"/>
</dbReference>
<dbReference type="EMBL" id="SDPO01000003">
    <property type="protein sequence ID" value="RXZ47309.1"/>
    <property type="molecule type" value="Genomic_DNA"/>
</dbReference>
<dbReference type="RefSeq" id="WP_129231764.1">
    <property type="nucleotide sequence ID" value="NZ_SDPO01000003.1"/>
</dbReference>
<sequence>MRPRLTGLVGISLVALAALTACTAPPAASEPSAAPSTSAPTPMGAPDVEAAASIVVSPESITVLGDGGSALATFDYHQPTGEVVAGLSEYLGEPADSRVEHGSETPSATLHEWGGLQLFDTDIVETGIYWSNHWVYLTGTEAAGLPVTTSAGISVGDSFDTIDLSGASDPLDYTSPETGRTQRMVRVDLVALPPGEGTGPSPDIGVLVTGYLDDAVVDRIESPSSNYGH</sequence>
<feature type="chain" id="PRO_5039355923" description="Lipoprotein" evidence="2">
    <location>
        <begin position="24"/>
        <end position="229"/>
    </location>
</feature>
<evidence type="ECO:0000256" key="1">
    <source>
        <dbReference type="SAM" id="MobiDB-lite"/>
    </source>
</evidence>
<feature type="region of interest" description="Disordered" evidence="1">
    <location>
        <begin position="26"/>
        <end position="45"/>
    </location>
</feature>
<gene>
    <name evidence="3" type="ORF">ESP57_12055</name>
</gene>
<accession>A0A4Q2JL49</accession>
<proteinExistence type="predicted"/>
<protein>
    <recommendedName>
        <fullName evidence="5">Lipoprotein</fullName>
    </recommendedName>
</protein>
<name>A0A4Q2JL49_9MICO</name>
<evidence type="ECO:0000256" key="2">
    <source>
        <dbReference type="SAM" id="SignalP"/>
    </source>
</evidence>
<keyword evidence="4" id="KW-1185">Reference proteome</keyword>
<evidence type="ECO:0000313" key="3">
    <source>
        <dbReference type="EMBL" id="RXZ47309.1"/>
    </source>
</evidence>
<dbReference type="Proteomes" id="UP000292935">
    <property type="component" value="Unassembled WGS sequence"/>
</dbReference>
<dbReference type="AlphaFoldDB" id="A0A4Q2JL49"/>
<reference evidence="3 4" key="1">
    <citation type="submission" date="2019-01" db="EMBL/GenBank/DDBJ databases">
        <authorList>
            <person name="Li J."/>
        </authorList>
    </citation>
    <scope>NUCLEOTIDE SEQUENCE [LARGE SCALE GENOMIC DNA]</scope>
    <source>
        <strain evidence="3 4">CCUG 35506</strain>
    </source>
</reference>
<comment type="caution">
    <text evidence="3">The sequence shown here is derived from an EMBL/GenBank/DDBJ whole genome shotgun (WGS) entry which is preliminary data.</text>
</comment>
<feature type="signal peptide" evidence="2">
    <location>
        <begin position="1"/>
        <end position="23"/>
    </location>
</feature>